<evidence type="ECO:0000313" key="5">
    <source>
        <dbReference type="Proteomes" id="UP000009046"/>
    </source>
</evidence>
<dbReference type="InParanoid" id="E0VT00"/>
<dbReference type="GeneID" id="8229930"/>
<dbReference type="EMBL" id="AAZO01005191">
    <property type="status" value="NOT_ANNOTATED_CDS"/>
    <property type="molecule type" value="Genomic_DNA"/>
</dbReference>
<feature type="compositionally biased region" description="Basic and acidic residues" evidence="1">
    <location>
        <begin position="90"/>
        <end position="101"/>
    </location>
</feature>
<gene>
    <name evidence="4" type="primary">8229930</name>
    <name evidence="3" type="ORF">Phum_PHUM424730</name>
</gene>
<reference evidence="3" key="2">
    <citation type="submission" date="2007-04" db="EMBL/GenBank/DDBJ databases">
        <title>The genome of the human body louse.</title>
        <authorList>
            <consortium name="The Human Body Louse Genome Consortium"/>
            <person name="Kirkness E."/>
            <person name="Walenz B."/>
            <person name="Hass B."/>
            <person name="Bruggner R."/>
            <person name="Strausberg R."/>
        </authorList>
    </citation>
    <scope>NUCLEOTIDE SEQUENCE</scope>
    <source>
        <strain evidence="3">USDA</strain>
    </source>
</reference>
<name>E0VT00_PEDHC</name>
<reference evidence="3" key="1">
    <citation type="submission" date="2007-04" db="EMBL/GenBank/DDBJ databases">
        <title>Annotation of Pediculus humanus corporis strain USDA.</title>
        <authorList>
            <person name="Kirkness E."/>
            <person name="Hannick L."/>
            <person name="Hass B."/>
            <person name="Bruggner R."/>
            <person name="Lawson D."/>
            <person name="Bidwell S."/>
            <person name="Joardar V."/>
            <person name="Caler E."/>
            <person name="Walenz B."/>
            <person name="Inman J."/>
            <person name="Schobel S."/>
            <person name="Galinsky K."/>
            <person name="Amedeo P."/>
            <person name="Strausberg R."/>
        </authorList>
    </citation>
    <scope>NUCLEOTIDE SEQUENCE</scope>
    <source>
        <strain evidence="3">USDA</strain>
    </source>
</reference>
<dbReference type="AlphaFoldDB" id="E0VT00"/>
<keyword evidence="2" id="KW-0812">Transmembrane</keyword>
<dbReference type="RefSeq" id="XP_002429244.1">
    <property type="nucleotide sequence ID" value="XM_002429199.1"/>
</dbReference>
<keyword evidence="2" id="KW-0472">Membrane</keyword>
<dbReference type="EMBL" id="DS235758">
    <property type="protein sequence ID" value="EEB16506.1"/>
    <property type="molecule type" value="Genomic_DNA"/>
</dbReference>
<feature type="region of interest" description="Disordered" evidence="1">
    <location>
        <begin position="1"/>
        <end position="35"/>
    </location>
</feature>
<feature type="compositionally biased region" description="Basic and acidic residues" evidence="1">
    <location>
        <begin position="16"/>
        <end position="33"/>
    </location>
</feature>
<keyword evidence="2" id="KW-1133">Transmembrane helix</keyword>
<organism>
    <name type="scientific">Pediculus humanus subsp. corporis</name>
    <name type="common">Body louse</name>
    <dbReference type="NCBI Taxonomy" id="121224"/>
    <lineage>
        <taxon>Eukaryota</taxon>
        <taxon>Metazoa</taxon>
        <taxon>Ecdysozoa</taxon>
        <taxon>Arthropoda</taxon>
        <taxon>Hexapoda</taxon>
        <taxon>Insecta</taxon>
        <taxon>Pterygota</taxon>
        <taxon>Neoptera</taxon>
        <taxon>Paraneoptera</taxon>
        <taxon>Psocodea</taxon>
        <taxon>Troctomorpha</taxon>
        <taxon>Phthiraptera</taxon>
        <taxon>Anoplura</taxon>
        <taxon>Pediculidae</taxon>
        <taxon>Pediculus</taxon>
    </lineage>
</organism>
<protein>
    <submittedName>
        <fullName evidence="3 4">Uncharacterized protein</fullName>
    </submittedName>
</protein>
<accession>E0VT00</accession>
<dbReference type="VEuPathDB" id="VectorBase:PHUM424730"/>
<evidence type="ECO:0000313" key="4">
    <source>
        <dbReference type="EnsemblMetazoa" id="PHUM424730-PA"/>
    </source>
</evidence>
<feature type="region of interest" description="Disordered" evidence="1">
    <location>
        <begin position="90"/>
        <end position="118"/>
    </location>
</feature>
<dbReference type="KEGG" id="phu:Phum_PHUM424730"/>
<reference evidence="4" key="3">
    <citation type="submission" date="2020-05" db="UniProtKB">
        <authorList>
            <consortium name="EnsemblMetazoa"/>
        </authorList>
    </citation>
    <scope>IDENTIFICATION</scope>
    <source>
        <strain evidence="4">USDA</strain>
    </source>
</reference>
<dbReference type="Proteomes" id="UP000009046">
    <property type="component" value="Unassembled WGS sequence"/>
</dbReference>
<feature type="transmembrane region" description="Helical" evidence="2">
    <location>
        <begin position="200"/>
        <end position="222"/>
    </location>
</feature>
<dbReference type="EnsemblMetazoa" id="PHUM424730-RA">
    <property type="protein sequence ID" value="PHUM424730-PA"/>
    <property type="gene ID" value="PHUM424730"/>
</dbReference>
<evidence type="ECO:0000256" key="1">
    <source>
        <dbReference type="SAM" id="MobiDB-lite"/>
    </source>
</evidence>
<dbReference type="CTD" id="8229930"/>
<evidence type="ECO:0000256" key="2">
    <source>
        <dbReference type="SAM" id="Phobius"/>
    </source>
</evidence>
<dbReference type="HOGENOM" id="CLU_1176679_0_0_1"/>
<proteinExistence type="predicted"/>
<keyword evidence="5" id="KW-1185">Reference proteome</keyword>
<sequence>MKGDESRDKNKKNKRHVEENIEKNSSEGNKLEDEMITTNLEKTDKLDEKKENEVGKIIRKVVNSSENILNYADNIVKMIDNIKNDAQKTLDMKNNDNDKETTINNDNNNEKKKETYDSVSQNITDILKKFLMSTEKSSEDDDIDDDEEDEDSNLFEWTKEKLVEHDKNPWDRSKNKNDFADDYIIPVRTFRKIADVNHSFLTVTLPTIGISLFLLTFCFFNLRSFHLRRWTKSYAG</sequence>
<evidence type="ECO:0000313" key="3">
    <source>
        <dbReference type="EMBL" id="EEB16506.1"/>
    </source>
</evidence>